<dbReference type="Pfam" id="PF01653">
    <property type="entry name" value="DNA_ligase_aden"/>
    <property type="match status" value="1"/>
</dbReference>
<evidence type="ECO:0000256" key="1">
    <source>
        <dbReference type="ARBA" id="ARBA00022598"/>
    </source>
</evidence>
<proteinExistence type="predicted"/>
<dbReference type="InterPro" id="IPR018239">
    <property type="entry name" value="DNA_ligase_AS"/>
</dbReference>
<dbReference type="Pfam" id="PF22745">
    <property type="entry name" value="Nlig-Ia"/>
    <property type="match status" value="1"/>
</dbReference>
<name>A0A382TGN9_9ZZZZ</name>
<dbReference type="InterPro" id="IPR013839">
    <property type="entry name" value="DNAligase_adenylation"/>
</dbReference>
<keyword evidence="2" id="KW-0235">DNA replication</keyword>
<keyword evidence="3" id="KW-0479">Metal-binding</keyword>
<feature type="non-terminal residue" evidence="10">
    <location>
        <position position="1"/>
    </location>
</feature>
<keyword evidence="8" id="KW-0234">DNA repair</keyword>
<keyword evidence="4" id="KW-0227">DNA damage</keyword>
<dbReference type="CDD" id="cd00114">
    <property type="entry name" value="LIGANc"/>
    <property type="match status" value="1"/>
</dbReference>
<keyword evidence="5" id="KW-0862">Zinc</keyword>
<dbReference type="GO" id="GO:0003911">
    <property type="term" value="F:DNA ligase (NAD+) activity"/>
    <property type="evidence" value="ECO:0007669"/>
    <property type="project" value="InterPro"/>
</dbReference>
<dbReference type="SUPFAM" id="SSF56091">
    <property type="entry name" value="DNA ligase/mRNA capping enzyme, catalytic domain"/>
    <property type="match status" value="1"/>
</dbReference>
<reference evidence="10" key="1">
    <citation type="submission" date="2018-05" db="EMBL/GenBank/DDBJ databases">
        <authorList>
            <person name="Lanie J.A."/>
            <person name="Ng W.-L."/>
            <person name="Kazmierczak K.M."/>
            <person name="Andrzejewski T.M."/>
            <person name="Davidsen T.M."/>
            <person name="Wayne K.J."/>
            <person name="Tettelin H."/>
            <person name="Glass J.I."/>
            <person name="Rusch D."/>
            <person name="Podicherti R."/>
            <person name="Tsui H.-C.T."/>
            <person name="Winkler M.E."/>
        </authorList>
    </citation>
    <scope>NUCLEOTIDE SEQUENCE</scope>
</reference>
<keyword evidence="7" id="KW-0520">NAD</keyword>
<dbReference type="GO" id="GO:0005829">
    <property type="term" value="C:cytosol"/>
    <property type="evidence" value="ECO:0007669"/>
    <property type="project" value="TreeGrafter"/>
</dbReference>
<dbReference type="PROSITE" id="PS01055">
    <property type="entry name" value="DNA_LIGASE_N1"/>
    <property type="match status" value="1"/>
</dbReference>
<evidence type="ECO:0000256" key="7">
    <source>
        <dbReference type="ARBA" id="ARBA00023027"/>
    </source>
</evidence>
<keyword evidence="6" id="KW-0460">Magnesium</keyword>
<accession>A0A382TGN9</accession>
<evidence type="ECO:0000256" key="2">
    <source>
        <dbReference type="ARBA" id="ARBA00022705"/>
    </source>
</evidence>
<dbReference type="InterPro" id="IPR013840">
    <property type="entry name" value="DNAligase_N"/>
</dbReference>
<evidence type="ECO:0000259" key="9">
    <source>
        <dbReference type="SMART" id="SM00532"/>
    </source>
</evidence>
<dbReference type="Gene3D" id="1.10.287.610">
    <property type="entry name" value="Helix hairpin bin"/>
    <property type="match status" value="1"/>
</dbReference>
<feature type="non-terminal residue" evidence="10">
    <location>
        <position position="254"/>
    </location>
</feature>
<dbReference type="AlphaFoldDB" id="A0A382TGN9"/>
<dbReference type="GO" id="GO:0006281">
    <property type="term" value="P:DNA repair"/>
    <property type="evidence" value="ECO:0007669"/>
    <property type="project" value="UniProtKB-KW"/>
</dbReference>
<dbReference type="Gene3D" id="3.30.470.30">
    <property type="entry name" value="DNA ligase/mRNA capping enzyme"/>
    <property type="match status" value="1"/>
</dbReference>
<sequence length="254" mass="28316">VVASKKIQDQAARLRQTVTRHNYLYHTLDVPKVSDAEFDQQFRELKALEAEYPELVTDDSPTQRIGSVPLDAFDQVVHEMPMLSLDNAFGKADMQDFNRRIMTRLETDNAITYACEPKIDGVAVSLLYENGRLTRGATRGDGTTGENITQNVRTITSIPLNLMGNDYPHHLEVRGEVYFSLPRFNQMNREAESSGQKVFANPRNAAAGTLRQLDSRETARRPLTMFAYSVGVVAGAEMPATHSAILARLGSWGL</sequence>
<dbReference type="PANTHER" id="PTHR23389">
    <property type="entry name" value="CHROMOSOME TRANSMISSION FIDELITY FACTOR 18"/>
    <property type="match status" value="1"/>
</dbReference>
<dbReference type="EMBL" id="UINC01136038">
    <property type="protein sequence ID" value="SVD20558.1"/>
    <property type="molecule type" value="Genomic_DNA"/>
</dbReference>
<dbReference type="GO" id="GO:0046872">
    <property type="term" value="F:metal ion binding"/>
    <property type="evidence" value="ECO:0007669"/>
    <property type="project" value="UniProtKB-KW"/>
</dbReference>
<feature type="domain" description="NAD-dependent DNA ligase N-terminal" evidence="9">
    <location>
        <begin position="6"/>
        <end position="254"/>
    </location>
</feature>
<evidence type="ECO:0000313" key="10">
    <source>
        <dbReference type="EMBL" id="SVD20558.1"/>
    </source>
</evidence>
<evidence type="ECO:0000256" key="6">
    <source>
        <dbReference type="ARBA" id="ARBA00022842"/>
    </source>
</evidence>
<evidence type="ECO:0000256" key="3">
    <source>
        <dbReference type="ARBA" id="ARBA00022723"/>
    </source>
</evidence>
<dbReference type="FunFam" id="1.10.287.610:FF:000002">
    <property type="entry name" value="DNA ligase"/>
    <property type="match status" value="1"/>
</dbReference>
<protein>
    <recommendedName>
        <fullName evidence="9">NAD-dependent DNA ligase N-terminal domain-containing protein</fullName>
    </recommendedName>
</protein>
<organism evidence="10">
    <name type="scientific">marine metagenome</name>
    <dbReference type="NCBI Taxonomy" id="408172"/>
    <lineage>
        <taxon>unclassified sequences</taxon>
        <taxon>metagenomes</taxon>
        <taxon>ecological metagenomes</taxon>
    </lineage>
</organism>
<evidence type="ECO:0000256" key="5">
    <source>
        <dbReference type="ARBA" id="ARBA00022833"/>
    </source>
</evidence>
<dbReference type="SMART" id="SM00532">
    <property type="entry name" value="LIGANc"/>
    <property type="match status" value="1"/>
</dbReference>
<dbReference type="PANTHER" id="PTHR23389:SF9">
    <property type="entry name" value="DNA LIGASE"/>
    <property type="match status" value="1"/>
</dbReference>
<evidence type="ECO:0000256" key="8">
    <source>
        <dbReference type="ARBA" id="ARBA00023204"/>
    </source>
</evidence>
<gene>
    <name evidence="10" type="ORF">METZ01_LOCUS373412</name>
</gene>
<evidence type="ECO:0000256" key="4">
    <source>
        <dbReference type="ARBA" id="ARBA00022763"/>
    </source>
</evidence>
<keyword evidence="1" id="KW-0436">Ligase</keyword>
<dbReference type="GO" id="GO:0006260">
    <property type="term" value="P:DNA replication"/>
    <property type="evidence" value="ECO:0007669"/>
    <property type="project" value="UniProtKB-KW"/>
</dbReference>